<reference evidence="1 2" key="1">
    <citation type="submission" date="2019-02" db="EMBL/GenBank/DDBJ databases">
        <title>Deep-cultivation of Planctomycetes and their phenomic and genomic characterization uncovers novel biology.</title>
        <authorList>
            <person name="Wiegand S."/>
            <person name="Jogler M."/>
            <person name="Boedeker C."/>
            <person name="Pinto D."/>
            <person name="Vollmers J."/>
            <person name="Rivas-Marin E."/>
            <person name="Kohn T."/>
            <person name="Peeters S.H."/>
            <person name="Heuer A."/>
            <person name="Rast P."/>
            <person name="Oberbeckmann S."/>
            <person name="Bunk B."/>
            <person name="Jeske O."/>
            <person name="Meyerdierks A."/>
            <person name="Storesund J.E."/>
            <person name="Kallscheuer N."/>
            <person name="Luecker S."/>
            <person name="Lage O.M."/>
            <person name="Pohl T."/>
            <person name="Merkel B.J."/>
            <person name="Hornburger P."/>
            <person name="Mueller R.-W."/>
            <person name="Bruemmer F."/>
            <person name="Labrenz M."/>
            <person name="Spormann A.M."/>
            <person name="Op den Camp H."/>
            <person name="Overmann J."/>
            <person name="Amann R."/>
            <person name="Jetten M.S.M."/>
            <person name="Mascher T."/>
            <person name="Medema M.H."/>
            <person name="Devos D.P."/>
            <person name="Kaster A.-K."/>
            <person name="Ovreas L."/>
            <person name="Rohde M."/>
            <person name="Galperin M.Y."/>
            <person name="Jogler C."/>
        </authorList>
    </citation>
    <scope>NUCLEOTIDE SEQUENCE [LARGE SCALE GENOMIC DNA]</scope>
    <source>
        <strain evidence="1 2">HG66A1</strain>
    </source>
</reference>
<evidence type="ECO:0000313" key="2">
    <source>
        <dbReference type="Proteomes" id="UP000320421"/>
    </source>
</evidence>
<sequence>MPRIKLAYPKIPDSRAAPLEKCIAFEKYDGTNLHWVWEPELGWYAFGTRRNRFDLDDRGIAAFTEDHPELAQAPALFLDEFAAPLQSTLLSRPDFATREVTVFTEFLGPRSFAGRHNADDDKQLILFDVAIENQLLGPAQFLEDFGHLPVARVVYRGRFTGQFTSDVRAGKYAVAEGVICKGGTGPNLWMAKIKTDAYLSRLQTAFADNWEQYWE</sequence>
<dbReference type="OrthoDB" id="262835at2"/>
<dbReference type="EMBL" id="CP036266">
    <property type="protein sequence ID" value="QDT18824.1"/>
    <property type="molecule type" value="Genomic_DNA"/>
</dbReference>
<proteinExistence type="predicted"/>
<name>A0A517PHI2_9PLAN</name>
<keyword evidence="2" id="KW-1185">Reference proteome</keyword>
<accession>A0A517PHI2</accession>
<dbReference type="AlphaFoldDB" id="A0A517PHI2"/>
<gene>
    <name evidence="1" type="ORF">HG66A1_05860</name>
</gene>
<dbReference type="Proteomes" id="UP000320421">
    <property type="component" value="Chromosome"/>
</dbReference>
<organism evidence="1 2">
    <name type="scientific">Gimesia chilikensis</name>
    <dbReference type="NCBI Taxonomy" id="2605989"/>
    <lineage>
        <taxon>Bacteria</taxon>
        <taxon>Pseudomonadati</taxon>
        <taxon>Planctomycetota</taxon>
        <taxon>Planctomycetia</taxon>
        <taxon>Planctomycetales</taxon>
        <taxon>Planctomycetaceae</taxon>
        <taxon>Gimesia</taxon>
    </lineage>
</organism>
<dbReference type="RefSeq" id="WP_145180647.1">
    <property type="nucleotide sequence ID" value="NZ_CP036266.1"/>
</dbReference>
<protein>
    <submittedName>
        <fullName evidence="1">Uncharacterized protein</fullName>
    </submittedName>
</protein>
<evidence type="ECO:0000313" key="1">
    <source>
        <dbReference type="EMBL" id="QDT18824.1"/>
    </source>
</evidence>